<evidence type="ECO:0000313" key="1">
    <source>
        <dbReference type="EMBL" id="EEV19019.1"/>
    </source>
</evidence>
<dbReference type="SUPFAM" id="SSF52540">
    <property type="entry name" value="P-loop containing nucleoside triphosphate hydrolases"/>
    <property type="match status" value="1"/>
</dbReference>
<dbReference type="RefSeq" id="WP_005869014.1">
    <property type="nucleotide sequence ID" value="NZ_ACYG01000004.1"/>
</dbReference>
<dbReference type="eggNOG" id="COG1373">
    <property type="taxonomic scope" value="Bacteria"/>
</dbReference>
<dbReference type="STRING" id="824.CGRAC_0166"/>
<dbReference type="EMBL" id="ACYG01000004">
    <property type="protein sequence ID" value="EEV19019.1"/>
    <property type="molecule type" value="Genomic_DNA"/>
</dbReference>
<accession>C8PDU7</accession>
<evidence type="ECO:0000313" key="2">
    <source>
        <dbReference type="Proteomes" id="UP000005709"/>
    </source>
</evidence>
<dbReference type="AlphaFoldDB" id="C8PDU7"/>
<comment type="caution">
    <text evidence="1">The sequence shown here is derived from an EMBL/GenBank/DDBJ whole genome shotgun (WGS) entry which is preliminary data.</text>
</comment>
<reference evidence="1 2" key="1">
    <citation type="submission" date="2009-07" db="EMBL/GenBank/DDBJ databases">
        <authorList>
            <person name="Madupu R."/>
            <person name="Sebastian Y."/>
            <person name="Durkin A.S."/>
            <person name="Torralba M."/>
            <person name="Methe B."/>
            <person name="Sutton G.G."/>
            <person name="Strausberg R.L."/>
            <person name="Nelson K.E."/>
        </authorList>
    </citation>
    <scope>NUCLEOTIDE SEQUENCE [LARGE SCALE GENOMIC DNA]</scope>
    <source>
        <strain evidence="1 2">RM3268</strain>
    </source>
</reference>
<gene>
    <name evidence="1" type="ORF">CAMGR0001_0653</name>
</gene>
<dbReference type="PANTHER" id="PTHR33295">
    <property type="entry name" value="ATPASE"/>
    <property type="match status" value="1"/>
</dbReference>
<protein>
    <recommendedName>
        <fullName evidence="3">AAA domain-containing protein</fullName>
    </recommendedName>
</protein>
<dbReference type="PANTHER" id="PTHR33295:SF18">
    <property type="entry name" value="AAA+ ATPASE DOMAIN-CONTAINING PROTEIN"/>
    <property type="match status" value="1"/>
</dbReference>
<organism evidence="1 2">
    <name type="scientific">Campylobacter gracilis RM3268</name>
    <dbReference type="NCBI Taxonomy" id="553220"/>
    <lineage>
        <taxon>Bacteria</taxon>
        <taxon>Pseudomonadati</taxon>
        <taxon>Campylobacterota</taxon>
        <taxon>Epsilonproteobacteria</taxon>
        <taxon>Campylobacterales</taxon>
        <taxon>Campylobacteraceae</taxon>
        <taxon>Campylobacter</taxon>
    </lineage>
</organism>
<proteinExistence type="predicted"/>
<name>C8PDU7_9BACT</name>
<dbReference type="Proteomes" id="UP000005709">
    <property type="component" value="Unassembled WGS sequence"/>
</dbReference>
<keyword evidence="2" id="KW-1185">Reference proteome</keyword>
<sequence>MNDLKFFYENPPEFAGFIPRKRGIDSPKTIIYGVLNSGKSAVLKNEISELKKDEILYLNLADLRLEEAVANDAIFVARNSADNTRASEANEYEISREATLDADMPSVDEIYRAAVKNTDTKNAKNASTGGSNNIKNAEFYSTKNRSENFFREIKEFLVANEQISSLFLDNFSSTDFEISSLQSFAGGLNLKRIIISTRDKELVLPGFERLELLPLSFEEFIAFDKRHNEINSMISAFLAQGGGAKNPFIAPAEILEFEQRLLAANFSRTEILILKECLSSVHTAFSANKIYTALKPRIKISKDAVYGTIAKLERENFIRFLSKAGEPTRAKKLYFSHFNMREILTSKKDFSKKFANVLFCELLGLNTPIFYTKELDFYLPGLKMGVLVIPFSDADIIFLKFRKILSVLKKLGITSLKVVSMANSGRLEIEGIRCDVIPFHEFALSF</sequence>
<evidence type="ECO:0008006" key="3">
    <source>
        <dbReference type="Google" id="ProtNLM"/>
    </source>
</evidence>
<dbReference type="OrthoDB" id="5372242at2"/>
<dbReference type="InterPro" id="IPR027417">
    <property type="entry name" value="P-loop_NTPase"/>
</dbReference>